<protein>
    <submittedName>
        <fullName evidence="1">Uncharacterized protein</fullName>
    </submittedName>
</protein>
<dbReference type="HOGENOM" id="CLU_2968411_0_0_2"/>
<dbReference type="Proteomes" id="UP000030649">
    <property type="component" value="Unassembled WGS sequence"/>
</dbReference>
<name>U1PDP1_9EURY</name>
<dbReference type="STRING" id="1238424.J07HQW1_01741"/>
<evidence type="ECO:0000313" key="2">
    <source>
        <dbReference type="Proteomes" id="UP000030649"/>
    </source>
</evidence>
<evidence type="ECO:0000313" key="1">
    <source>
        <dbReference type="EMBL" id="ERG91707.1"/>
    </source>
</evidence>
<reference evidence="1 2" key="1">
    <citation type="journal article" date="2013" name="PLoS ONE">
        <title>Assembly-driven community genomics of a hypersaline microbial ecosystem.</title>
        <authorList>
            <person name="Podell S."/>
            <person name="Ugalde J.A."/>
            <person name="Narasingarao P."/>
            <person name="Banfield J.F."/>
            <person name="Heidelberg K.B."/>
            <person name="Allen E.E."/>
        </authorList>
    </citation>
    <scope>NUCLEOTIDE SEQUENCE [LARGE SCALE GENOMIC DNA]</scope>
    <source>
        <strain evidence="2">J07HQW1</strain>
    </source>
</reference>
<accession>U1PDP1</accession>
<dbReference type="EMBL" id="KE356560">
    <property type="protein sequence ID" value="ERG91707.1"/>
    <property type="molecule type" value="Genomic_DNA"/>
</dbReference>
<proteinExistence type="predicted"/>
<gene>
    <name evidence="1" type="ORF">J07HQW1_01741</name>
</gene>
<dbReference type="AlphaFoldDB" id="U1PDP1"/>
<sequence>MIITTISRTQNDENQYQTPGSVTFLYTTQNMLQGRLLIEQSFLFFAVTFTVTHHTDYK</sequence>
<organism evidence="1 2">
    <name type="scientific">Haloquadratum walsbyi J07HQW1</name>
    <dbReference type="NCBI Taxonomy" id="1238424"/>
    <lineage>
        <taxon>Archaea</taxon>
        <taxon>Methanobacteriati</taxon>
        <taxon>Methanobacteriota</taxon>
        <taxon>Stenosarchaea group</taxon>
        <taxon>Halobacteria</taxon>
        <taxon>Halobacteriales</taxon>
        <taxon>Haloferacaceae</taxon>
        <taxon>Haloquadratum</taxon>
    </lineage>
</organism>